<sequence>MKVLVTGAGGFVGKGLVPYLERQGHTVVRALRMAKEDNEVGIGDIGPDTDWRVALGGVEAVVHLAARVHVMQAEDLSSQQAFHRVNTAGTLNLARQAASAGVRRLVFLSSVKVLGEEGVLTAASIPRPADAYGQSKWAAEQGLHTVATNTGLEVVILRPPLIYGPGVGANFARLMHWVRCGVPLPLGGVRNRRSLLALGNLVDAVEWVLRHPAAAGRTYLLSDGEDVSTPDLIRHLAHALGRSARLLTVPPFLLLGLGKLLGRRAEIHRLLGSLVVDASAIRAELGWSPPFTLAAGLDDLVAREGEMERSHSCHPIS</sequence>
<dbReference type="PANTHER" id="PTHR43245">
    <property type="entry name" value="BIFUNCTIONAL POLYMYXIN RESISTANCE PROTEIN ARNA"/>
    <property type="match status" value="1"/>
</dbReference>
<evidence type="ECO:0000259" key="1">
    <source>
        <dbReference type="Pfam" id="PF01370"/>
    </source>
</evidence>
<reference evidence="2 3" key="1">
    <citation type="submission" date="2016-01" db="EMBL/GenBank/DDBJ databases">
        <title>Genome sequence of the acidophilic iron oxidising Ferrovum strain Z-31.</title>
        <authorList>
            <person name="Poehlein A."/>
            <person name="Ullrich S.R."/>
            <person name="Schloemann M."/>
            <person name="Muehling M."/>
            <person name="Daniel R."/>
        </authorList>
    </citation>
    <scope>NUCLEOTIDE SEQUENCE [LARGE SCALE GENOMIC DNA]</scope>
    <source>
        <strain evidence="2 3">Z-31</strain>
    </source>
</reference>
<proteinExistence type="predicted"/>
<comment type="caution">
    <text evidence="2">The sequence shown here is derived from an EMBL/GenBank/DDBJ whole genome shotgun (WGS) entry which is preliminary data.</text>
</comment>
<dbReference type="GO" id="GO:0016853">
    <property type="term" value="F:isomerase activity"/>
    <property type="evidence" value="ECO:0007669"/>
    <property type="project" value="UniProtKB-KW"/>
</dbReference>
<evidence type="ECO:0000313" key="2">
    <source>
        <dbReference type="EMBL" id="KXW59020.1"/>
    </source>
</evidence>
<accession>A0A149W0Q1</accession>
<dbReference type="SUPFAM" id="SSF51735">
    <property type="entry name" value="NAD(P)-binding Rossmann-fold domains"/>
    <property type="match status" value="1"/>
</dbReference>
<dbReference type="AlphaFoldDB" id="A0A149W0Q1"/>
<keyword evidence="2" id="KW-0413">Isomerase</keyword>
<dbReference type="InterPro" id="IPR001509">
    <property type="entry name" value="Epimerase_deHydtase"/>
</dbReference>
<dbReference type="InterPro" id="IPR050177">
    <property type="entry name" value="Lipid_A_modif_metabolic_enz"/>
</dbReference>
<protein>
    <submittedName>
        <fullName evidence="2">3 beta-hydroxysteroid dehydrogenase/delta 5--&gt;4-isomerase</fullName>
    </submittedName>
</protein>
<dbReference type="Pfam" id="PF01370">
    <property type="entry name" value="Epimerase"/>
    <property type="match status" value="1"/>
</dbReference>
<feature type="domain" description="NAD-dependent epimerase/dehydratase" evidence="1">
    <location>
        <begin position="3"/>
        <end position="219"/>
    </location>
</feature>
<dbReference type="InterPro" id="IPR036291">
    <property type="entry name" value="NAD(P)-bd_dom_sf"/>
</dbReference>
<dbReference type="PANTHER" id="PTHR43245:SF58">
    <property type="entry name" value="BLL5923 PROTEIN"/>
    <property type="match status" value="1"/>
</dbReference>
<evidence type="ECO:0000313" key="3">
    <source>
        <dbReference type="Proteomes" id="UP000075653"/>
    </source>
</evidence>
<keyword evidence="3" id="KW-1185">Reference proteome</keyword>
<dbReference type="EMBL" id="LRRD01000006">
    <property type="protein sequence ID" value="KXW59020.1"/>
    <property type="molecule type" value="Genomic_DNA"/>
</dbReference>
<name>A0A149W0Q1_9PROT</name>
<gene>
    <name evidence="2" type="ORF">FEMY_03820</name>
</gene>
<dbReference type="STRING" id="1789004.FEMY_03820"/>
<dbReference type="Proteomes" id="UP000075653">
    <property type="component" value="Unassembled WGS sequence"/>
</dbReference>
<dbReference type="Gene3D" id="3.40.50.720">
    <property type="entry name" value="NAD(P)-binding Rossmann-like Domain"/>
    <property type="match status" value="1"/>
</dbReference>
<dbReference type="PATRIC" id="fig|1789004.3.peg.381"/>
<organism evidence="2 3">
    <name type="scientific">Ferrovum myxofaciens</name>
    <dbReference type="NCBI Taxonomy" id="416213"/>
    <lineage>
        <taxon>Bacteria</taxon>
        <taxon>Pseudomonadati</taxon>
        <taxon>Pseudomonadota</taxon>
        <taxon>Betaproteobacteria</taxon>
        <taxon>Ferrovales</taxon>
        <taxon>Ferrovaceae</taxon>
        <taxon>Ferrovum</taxon>
    </lineage>
</organism>
<dbReference type="RefSeq" id="WP_062187423.1">
    <property type="nucleotide sequence ID" value="NZ_LRRD01000006.1"/>
</dbReference>